<dbReference type="InterPro" id="IPR036443">
    <property type="entry name" value="Znf_RanBP2_sf"/>
</dbReference>
<feature type="domain" description="WLM" evidence="7">
    <location>
        <begin position="8"/>
        <end position="212"/>
    </location>
</feature>
<reference evidence="8 9" key="1">
    <citation type="submission" date="2014-11" db="EMBL/GenBank/DDBJ databases">
        <authorList>
            <person name="Zhu J."/>
            <person name="Qi W."/>
            <person name="Song R."/>
        </authorList>
    </citation>
    <scope>NUCLEOTIDE SEQUENCE [LARGE SCALE GENOMIC DNA]</scope>
</reference>
<evidence type="ECO:0000259" key="6">
    <source>
        <dbReference type="PROSITE" id="PS50199"/>
    </source>
</evidence>
<dbReference type="PANTHER" id="PTHR46622">
    <property type="entry name" value="DNA-DEPENDENT METALLOPROTEASE WSS1"/>
    <property type="match status" value="1"/>
</dbReference>
<evidence type="ECO:0000256" key="2">
    <source>
        <dbReference type="ARBA" id="ARBA00022771"/>
    </source>
</evidence>
<keyword evidence="2 4" id="KW-0863">Zinc-finger</keyword>
<dbReference type="VEuPathDB" id="CryptoDB:Vbra_19920"/>
<dbReference type="SMART" id="SM00547">
    <property type="entry name" value="ZnF_RBZ"/>
    <property type="match status" value="2"/>
</dbReference>
<evidence type="ECO:0000256" key="3">
    <source>
        <dbReference type="ARBA" id="ARBA00022833"/>
    </source>
</evidence>
<dbReference type="EMBL" id="CDMY01001064">
    <property type="protein sequence ID" value="CEM40093.1"/>
    <property type="molecule type" value="Genomic_DNA"/>
</dbReference>
<dbReference type="PANTHER" id="PTHR46622:SF1">
    <property type="entry name" value="DNA-DEPENDENT METALLOPROTEASE WSS1"/>
    <property type="match status" value="1"/>
</dbReference>
<proteinExistence type="predicted"/>
<evidence type="ECO:0000313" key="8">
    <source>
        <dbReference type="EMBL" id="CEM40093.1"/>
    </source>
</evidence>
<dbReference type="OMA" id="GTLCEFY"/>
<dbReference type="InterPro" id="IPR013536">
    <property type="entry name" value="WLM_dom"/>
</dbReference>
<dbReference type="PROSITE" id="PS51397">
    <property type="entry name" value="WLM"/>
    <property type="match status" value="1"/>
</dbReference>
<feature type="region of interest" description="Disordered" evidence="5">
    <location>
        <begin position="228"/>
        <end position="288"/>
    </location>
</feature>
<dbReference type="SUPFAM" id="SSF90209">
    <property type="entry name" value="Ran binding protein zinc finger-like"/>
    <property type="match status" value="1"/>
</dbReference>
<keyword evidence="1" id="KW-0479">Metal-binding</keyword>
<sequence length="443" mass="47148">MPAGGSGSLDDKKYFKCLEIKALNLAGKDEAKKMLQQAADQVQPIMIKRRWKVPLLVEFLPKNPALQGLNCNKGQKICIRMRRDKESGITHNYHFLLGTLLHELTHIVVSPHNAQFYALLAELTKECEELMAKGITRTGEGFDVEGVRLGGLTHNPTNIVEGKQKALKAAEERQRINKLMTPGGQRLGGDTNRMKGMSAREAAAWAAERRAKDDCRCKGDVKREDEVEVEVIDLTDDEHDTNGPSPLPPPSPIPPRDTLPWHDEDNMAFCPSEPPRQKPPAAAAAAAAAAQPVVKKEAKKKENDAAGPAAAAAAAATSGTSSGAAQAAVPVIDLDDEDGDAQPPAKRPASGGQWACSRCTVLNDAKHVKCYLCESVRPGCEDSDENAFDGLPLAGGNNKRARREGGGAAGGCGGGGGWACRHCTFWNESGAAADCGVCGLPRG</sequence>
<keyword evidence="9" id="KW-1185">Reference proteome</keyword>
<dbReference type="InterPro" id="IPR053000">
    <property type="entry name" value="WSS1-like_metalloprotease"/>
</dbReference>
<dbReference type="STRING" id="1169540.A0A0G4H856"/>
<dbReference type="Gene3D" id="4.10.1060.10">
    <property type="entry name" value="Zinc finger, RanBP2-type"/>
    <property type="match status" value="1"/>
</dbReference>
<evidence type="ECO:0000259" key="7">
    <source>
        <dbReference type="PROSITE" id="PS51397"/>
    </source>
</evidence>
<feature type="compositionally biased region" description="Low complexity" evidence="5">
    <location>
        <begin position="279"/>
        <end position="288"/>
    </location>
</feature>
<evidence type="ECO:0000313" key="9">
    <source>
        <dbReference type="Proteomes" id="UP000041254"/>
    </source>
</evidence>
<gene>
    <name evidence="8" type="ORF">Vbra_19920</name>
</gene>
<organism evidence="8 9">
    <name type="scientific">Vitrella brassicaformis (strain CCMP3155)</name>
    <dbReference type="NCBI Taxonomy" id="1169540"/>
    <lineage>
        <taxon>Eukaryota</taxon>
        <taxon>Sar</taxon>
        <taxon>Alveolata</taxon>
        <taxon>Colpodellida</taxon>
        <taxon>Vitrellaceae</taxon>
        <taxon>Vitrella</taxon>
    </lineage>
</organism>
<keyword evidence="3" id="KW-0862">Zinc</keyword>
<protein>
    <recommendedName>
        <fullName evidence="10">WLM domain-containing protein</fullName>
    </recommendedName>
</protein>
<evidence type="ECO:0000256" key="4">
    <source>
        <dbReference type="PROSITE-ProRule" id="PRU00322"/>
    </source>
</evidence>
<dbReference type="OrthoDB" id="261960at2759"/>
<evidence type="ECO:0000256" key="1">
    <source>
        <dbReference type="ARBA" id="ARBA00022723"/>
    </source>
</evidence>
<feature type="compositionally biased region" description="Pro residues" evidence="5">
    <location>
        <begin position="245"/>
        <end position="257"/>
    </location>
</feature>
<feature type="domain" description="RanBP2-type" evidence="6">
    <location>
        <begin position="350"/>
        <end position="379"/>
    </location>
</feature>
<dbReference type="Pfam" id="PF08325">
    <property type="entry name" value="WLM"/>
    <property type="match status" value="1"/>
</dbReference>
<dbReference type="GO" id="GO:0008237">
    <property type="term" value="F:metallopeptidase activity"/>
    <property type="evidence" value="ECO:0007669"/>
    <property type="project" value="TreeGrafter"/>
</dbReference>
<dbReference type="Proteomes" id="UP000041254">
    <property type="component" value="Unassembled WGS sequence"/>
</dbReference>
<evidence type="ECO:0000256" key="5">
    <source>
        <dbReference type="SAM" id="MobiDB-lite"/>
    </source>
</evidence>
<dbReference type="InParanoid" id="A0A0G4H856"/>
<dbReference type="PROSITE" id="PS50199">
    <property type="entry name" value="ZF_RANBP2_2"/>
    <property type="match status" value="1"/>
</dbReference>
<dbReference type="GO" id="GO:0005634">
    <property type="term" value="C:nucleus"/>
    <property type="evidence" value="ECO:0007669"/>
    <property type="project" value="TreeGrafter"/>
</dbReference>
<evidence type="ECO:0008006" key="10">
    <source>
        <dbReference type="Google" id="ProtNLM"/>
    </source>
</evidence>
<dbReference type="PROSITE" id="PS01358">
    <property type="entry name" value="ZF_RANBP2_1"/>
    <property type="match status" value="1"/>
</dbReference>
<dbReference type="GO" id="GO:0008270">
    <property type="term" value="F:zinc ion binding"/>
    <property type="evidence" value="ECO:0007669"/>
    <property type="project" value="UniProtKB-KW"/>
</dbReference>
<dbReference type="InterPro" id="IPR001876">
    <property type="entry name" value="Znf_RanBP2"/>
</dbReference>
<dbReference type="AlphaFoldDB" id="A0A0G4H856"/>
<feature type="compositionally biased region" description="Acidic residues" evidence="5">
    <location>
        <begin position="228"/>
        <end position="239"/>
    </location>
</feature>
<name>A0A0G4H856_VITBC</name>
<accession>A0A0G4H856</accession>
<dbReference type="GO" id="GO:0006281">
    <property type="term" value="P:DNA repair"/>
    <property type="evidence" value="ECO:0007669"/>
    <property type="project" value="TreeGrafter"/>
</dbReference>